<proteinExistence type="predicted"/>
<keyword evidence="1" id="KW-0472">Membrane</keyword>
<evidence type="ECO:0000313" key="2">
    <source>
        <dbReference type="EMBL" id="BCF90117.1"/>
    </source>
</evidence>
<sequence length="105" mass="11947">MTRTINDVFRVLAAFSRVVRRRRARGGLTHEQFKDACLIVQIGALVHCFVPASLWWARNHDGDAGSWTNWLGVAMAIASAVFFWSFLLKQAYIALENAVAREIRR</sequence>
<evidence type="ECO:0000313" key="3">
    <source>
        <dbReference type="Proteomes" id="UP000510888"/>
    </source>
</evidence>
<dbReference type="KEGG" id="plad:PPGU16_31840"/>
<feature type="transmembrane region" description="Helical" evidence="1">
    <location>
        <begin position="69"/>
        <end position="88"/>
    </location>
</feature>
<protein>
    <submittedName>
        <fullName evidence="2">Uncharacterized protein</fullName>
    </submittedName>
</protein>
<reference evidence="2 3" key="1">
    <citation type="journal article" date="2020" name="Genes (Basel)">
        <title>Genomic Comparison of Insect Gut Symbionts from Divergent Burkholderia Subclades.</title>
        <authorList>
            <person name="Takeshita K."/>
            <person name="Kikuchi Y."/>
        </authorList>
    </citation>
    <scope>NUCLEOTIDE SEQUENCE [LARGE SCALE GENOMIC DNA]</scope>
    <source>
        <strain evidence="2 3">PGU16</strain>
    </source>
</reference>
<gene>
    <name evidence="2" type="ORF">PPGU16_31840</name>
</gene>
<dbReference type="RefSeq" id="WP_180721040.1">
    <property type="nucleotide sequence ID" value="NZ_AP023174.1"/>
</dbReference>
<organism evidence="2 3">
    <name type="scientific">Paraburkholderia largidicola</name>
    <dbReference type="NCBI Taxonomy" id="3014751"/>
    <lineage>
        <taxon>Bacteria</taxon>
        <taxon>Pseudomonadati</taxon>
        <taxon>Pseudomonadota</taxon>
        <taxon>Betaproteobacteria</taxon>
        <taxon>Burkholderiales</taxon>
        <taxon>Burkholderiaceae</taxon>
        <taxon>Paraburkholderia</taxon>
    </lineage>
</organism>
<dbReference type="EMBL" id="AP023174">
    <property type="protein sequence ID" value="BCF90117.1"/>
    <property type="molecule type" value="Genomic_DNA"/>
</dbReference>
<feature type="transmembrane region" description="Helical" evidence="1">
    <location>
        <begin position="36"/>
        <end position="57"/>
    </location>
</feature>
<keyword evidence="1" id="KW-0812">Transmembrane</keyword>
<dbReference type="Proteomes" id="UP000510888">
    <property type="component" value="Chromosome 1"/>
</dbReference>
<evidence type="ECO:0000256" key="1">
    <source>
        <dbReference type="SAM" id="Phobius"/>
    </source>
</evidence>
<accession>A0A7I8BMY8</accession>
<name>A0A7I8BMY8_9BURK</name>
<dbReference type="AlphaFoldDB" id="A0A7I8BMY8"/>
<keyword evidence="3" id="KW-1185">Reference proteome</keyword>
<keyword evidence="1" id="KW-1133">Transmembrane helix</keyword>